<feature type="compositionally biased region" description="Polar residues" evidence="8">
    <location>
        <begin position="818"/>
        <end position="829"/>
    </location>
</feature>
<dbReference type="EMBL" id="QOKY01000162">
    <property type="protein sequence ID" value="RMZ55423.1"/>
    <property type="molecule type" value="Genomic_DNA"/>
</dbReference>
<accession>A0A087SU27</accession>
<reference evidence="11" key="2">
    <citation type="submission" date="2015-08" db="EMBL/GenBank/DDBJ databases">
        <authorList>
            <person name="Babu N.S."/>
            <person name="Beckwith C.J."/>
            <person name="Beseler K.G."/>
            <person name="Brison A."/>
            <person name="Carone J.V."/>
            <person name="Caskin T.P."/>
            <person name="Diamond M."/>
            <person name="Durham M.E."/>
            <person name="Foxe J.M."/>
            <person name="Go M."/>
            <person name="Henderson B.A."/>
            <person name="Jones I.B."/>
            <person name="McGettigan J.A."/>
            <person name="Micheletti S.J."/>
            <person name="Nasrallah M.E."/>
            <person name="Ortiz D."/>
            <person name="Piller C.R."/>
            <person name="Privatt S.R."/>
            <person name="Schneider S.L."/>
            <person name="Sharp S."/>
            <person name="Smith T.C."/>
            <person name="Stanton J.D."/>
            <person name="Ullery H.E."/>
            <person name="Wilson R.J."/>
            <person name="Serrano M.G."/>
            <person name="Buck G."/>
            <person name="Lee V."/>
            <person name="Wang Y."/>
            <person name="Carvalho R."/>
            <person name="Voegtly L."/>
            <person name="Shi R."/>
            <person name="Duckworth R."/>
            <person name="Johnson A."/>
            <person name="Loviza R."/>
            <person name="Walstead R."/>
            <person name="Shah Z."/>
            <person name="Kiflezghi M."/>
            <person name="Wade K."/>
            <person name="Ball S.L."/>
            <person name="Bradley K.W."/>
            <person name="Asai D.J."/>
            <person name="Bowman C.A."/>
            <person name="Russell D.A."/>
            <person name="Pope W.H."/>
            <person name="Jacobs-Sera D."/>
            <person name="Hendrix R.W."/>
            <person name="Hatfull G.F."/>
        </authorList>
    </citation>
    <scope>NUCLEOTIDE SEQUENCE</scope>
</reference>
<dbReference type="InterPro" id="IPR018247">
    <property type="entry name" value="EF_Hand_1_Ca_BS"/>
</dbReference>
<feature type="compositionally biased region" description="Basic and acidic residues" evidence="8">
    <location>
        <begin position="779"/>
        <end position="790"/>
    </location>
</feature>
<proteinExistence type="predicted"/>
<dbReference type="Pfam" id="PF00069">
    <property type="entry name" value="Pkinase"/>
    <property type="match status" value="1"/>
</dbReference>
<evidence type="ECO:0000313" key="13">
    <source>
        <dbReference type="EMBL" id="RMZ55423.1"/>
    </source>
</evidence>
<evidence type="ECO:0000256" key="4">
    <source>
        <dbReference type="ARBA" id="ARBA00022777"/>
    </source>
</evidence>
<keyword evidence="5" id="KW-0106">Calcium</keyword>
<dbReference type="InterPro" id="IPR002048">
    <property type="entry name" value="EF_hand_dom"/>
</dbReference>
<dbReference type="EMBL" id="GDKF01007423">
    <property type="protein sequence ID" value="JAT71199.1"/>
    <property type="molecule type" value="Transcribed_RNA"/>
</dbReference>
<feature type="domain" description="EF-hand" evidence="10">
    <location>
        <begin position="582"/>
        <end position="617"/>
    </location>
</feature>
<dbReference type="SUPFAM" id="SSF56112">
    <property type="entry name" value="Protein kinase-like (PK-like)"/>
    <property type="match status" value="1"/>
</dbReference>
<dbReference type="CDD" id="cd00051">
    <property type="entry name" value="EFh"/>
    <property type="match status" value="2"/>
</dbReference>
<dbReference type="RefSeq" id="XP_011402284.1">
    <property type="nucleotide sequence ID" value="XM_011403982.1"/>
</dbReference>
<evidence type="ECO:0000256" key="8">
    <source>
        <dbReference type="SAM" id="MobiDB-lite"/>
    </source>
</evidence>
<feature type="domain" description="EF-hand" evidence="10">
    <location>
        <begin position="401"/>
        <end position="436"/>
    </location>
</feature>
<evidence type="ECO:0000256" key="3">
    <source>
        <dbReference type="ARBA" id="ARBA00022741"/>
    </source>
</evidence>
<dbReference type="Gene3D" id="3.30.200.20">
    <property type="entry name" value="Phosphorylase Kinase, domain 1"/>
    <property type="match status" value="1"/>
</dbReference>
<dbReference type="Pfam" id="PF13202">
    <property type="entry name" value="EF-hand_5"/>
    <property type="match status" value="1"/>
</dbReference>
<dbReference type="eggNOG" id="KOG0032">
    <property type="taxonomic scope" value="Eukaryota"/>
</dbReference>
<feature type="region of interest" description="Disordered" evidence="8">
    <location>
        <begin position="659"/>
        <end position="689"/>
    </location>
</feature>
<reference evidence="15" key="3">
    <citation type="journal article" date="2018" name="Algal Res.">
        <title>Characterization of plant carbon substrate utilization by Auxenochlorella protothecoides.</title>
        <authorList>
            <person name="Vogler B.W."/>
            <person name="Starkenburg S.R."/>
            <person name="Sudasinghe N."/>
            <person name="Schambach J.Y."/>
            <person name="Rollin J.A."/>
            <person name="Pattathil S."/>
            <person name="Barry A.N."/>
        </authorList>
    </citation>
    <scope>NUCLEOTIDE SEQUENCE [LARGE SCALE GENOMIC DNA]</scope>
    <source>
        <strain evidence="15">UTEX 25</strain>
    </source>
</reference>
<keyword evidence="4 12" id="KW-0418">Kinase</keyword>
<dbReference type="FunFam" id="1.10.510.10:FF:000571">
    <property type="entry name" value="Maternal embryonic leucine zipper kinase"/>
    <property type="match status" value="1"/>
</dbReference>
<dbReference type="SUPFAM" id="SSF47473">
    <property type="entry name" value="EF-hand"/>
    <property type="match status" value="2"/>
</dbReference>
<dbReference type="EMBL" id="KL662189">
    <property type="protein sequence ID" value="KFM29231.1"/>
    <property type="molecule type" value="Genomic_DNA"/>
</dbReference>
<dbReference type="InterPro" id="IPR017441">
    <property type="entry name" value="Protein_kinase_ATP_BS"/>
</dbReference>
<dbReference type="PROSITE" id="PS00107">
    <property type="entry name" value="PROTEIN_KINASE_ATP"/>
    <property type="match status" value="1"/>
</dbReference>
<dbReference type="PROSITE" id="PS50222">
    <property type="entry name" value="EF_HAND_2"/>
    <property type="match status" value="3"/>
</dbReference>
<evidence type="ECO:0000313" key="14">
    <source>
        <dbReference type="Proteomes" id="UP000028924"/>
    </source>
</evidence>
<dbReference type="Gene3D" id="1.10.238.10">
    <property type="entry name" value="EF-hand"/>
    <property type="match status" value="3"/>
</dbReference>
<dbReference type="GO" id="GO:0005509">
    <property type="term" value="F:calcium ion binding"/>
    <property type="evidence" value="ECO:0007669"/>
    <property type="project" value="InterPro"/>
</dbReference>
<evidence type="ECO:0000259" key="10">
    <source>
        <dbReference type="PROSITE" id="PS50222"/>
    </source>
</evidence>
<evidence type="ECO:0000256" key="7">
    <source>
        <dbReference type="PROSITE-ProRule" id="PRU10141"/>
    </source>
</evidence>
<reference evidence="13" key="5">
    <citation type="submission" date="2018-11" db="EMBL/GenBank/DDBJ databases">
        <title>Characterization of plant carbon substrate utilization by Auxenochlorella protothecoides.</title>
        <authorList>
            <person name="Vogler B.W."/>
            <person name="Starkenburg S.R."/>
            <person name="Sudasinghe N."/>
            <person name="Schambach J.Y."/>
            <person name="Rollin J.A."/>
            <person name="Pattathil S."/>
            <person name="Barry A.N."/>
        </authorList>
    </citation>
    <scope>NUCLEOTIDE SEQUENCE [LARGE SCALE GENOMIC DNA]</scope>
    <source>
        <strain evidence="13">UTEX 25</strain>
    </source>
</reference>
<dbReference type="Gene3D" id="1.10.510.10">
    <property type="entry name" value="Transferase(Phosphotransferase) domain 1"/>
    <property type="match status" value="1"/>
</dbReference>
<dbReference type="GO" id="GO:0004674">
    <property type="term" value="F:protein serine/threonine kinase activity"/>
    <property type="evidence" value="ECO:0007669"/>
    <property type="project" value="UniProtKB-KW"/>
</dbReference>
<dbReference type="AlphaFoldDB" id="A0A087SU27"/>
<dbReference type="GO" id="GO:0005524">
    <property type="term" value="F:ATP binding"/>
    <property type="evidence" value="ECO:0007669"/>
    <property type="project" value="UniProtKB-UniRule"/>
</dbReference>
<reference evidence="12 14" key="1">
    <citation type="journal article" date="2014" name="BMC Genomics">
        <title>Oil accumulation mechanisms of the oleaginous microalga Chlorella protothecoides revealed through its genome, transcriptomes, and proteomes.</title>
        <authorList>
            <person name="Gao C."/>
            <person name="Wang Y."/>
            <person name="Shen Y."/>
            <person name="Yan D."/>
            <person name="He X."/>
            <person name="Dai J."/>
            <person name="Wu Q."/>
        </authorList>
    </citation>
    <scope>NUCLEOTIDE SEQUENCE [LARGE SCALE GENOMIC DNA]</scope>
    <source>
        <strain evidence="12 14">0710</strain>
    </source>
</reference>
<dbReference type="CDD" id="cd05117">
    <property type="entry name" value="STKc_CAMK"/>
    <property type="match status" value="1"/>
</dbReference>
<feature type="domain" description="EF-hand" evidence="10">
    <location>
        <begin position="329"/>
        <end position="364"/>
    </location>
</feature>
<feature type="domain" description="Protein kinase" evidence="9">
    <location>
        <begin position="27"/>
        <end position="286"/>
    </location>
</feature>
<keyword evidence="6 7" id="KW-0067">ATP-binding</keyword>
<dbReference type="PROSITE" id="PS50011">
    <property type="entry name" value="PROTEIN_KINASE_DOM"/>
    <property type="match status" value="1"/>
</dbReference>
<feature type="binding site" evidence="7">
    <location>
        <position position="56"/>
    </location>
    <ligand>
        <name>ATP</name>
        <dbReference type="ChEBI" id="CHEBI:30616"/>
    </ligand>
</feature>
<dbReference type="KEGG" id="apro:F751_1607"/>
<dbReference type="PROSITE" id="PS00018">
    <property type="entry name" value="EF_HAND_1"/>
    <property type="match status" value="2"/>
</dbReference>
<evidence type="ECO:0000256" key="6">
    <source>
        <dbReference type="ARBA" id="ARBA00022840"/>
    </source>
</evidence>
<dbReference type="GeneID" id="23612998"/>
<evidence type="ECO:0000256" key="5">
    <source>
        <dbReference type="ARBA" id="ARBA00022837"/>
    </source>
</evidence>
<keyword evidence="1" id="KW-0723">Serine/threonine-protein kinase</keyword>
<dbReference type="SMART" id="SM00220">
    <property type="entry name" value="S_TKc"/>
    <property type="match status" value="1"/>
</dbReference>
<keyword evidence="3 7" id="KW-0547">Nucleotide-binding</keyword>
<evidence type="ECO:0000259" key="9">
    <source>
        <dbReference type="PROSITE" id="PS50011"/>
    </source>
</evidence>
<evidence type="ECO:0000313" key="15">
    <source>
        <dbReference type="Proteomes" id="UP000279271"/>
    </source>
</evidence>
<keyword evidence="14" id="KW-1185">Reference proteome</keyword>
<dbReference type="InterPro" id="IPR011009">
    <property type="entry name" value="Kinase-like_dom_sf"/>
</dbReference>
<dbReference type="InterPro" id="IPR011992">
    <property type="entry name" value="EF-hand-dom_pair"/>
</dbReference>
<keyword evidence="2" id="KW-0808">Transferase</keyword>
<organism evidence="12 14">
    <name type="scientific">Auxenochlorella protothecoides</name>
    <name type="common">Green microalga</name>
    <name type="synonym">Chlorella protothecoides</name>
    <dbReference type="NCBI Taxonomy" id="3075"/>
    <lineage>
        <taxon>Eukaryota</taxon>
        <taxon>Viridiplantae</taxon>
        <taxon>Chlorophyta</taxon>
        <taxon>core chlorophytes</taxon>
        <taxon>Trebouxiophyceae</taxon>
        <taxon>Chlorellales</taxon>
        <taxon>Chlorellaceae</taxon>
        <taxon>Auxenochlorella</taxon>
    </lineage>
</organism>
<feature type="compositionally biased region" description="Low complexity" evidence="8">
    <location>
        <begin position="675"/>
        <end position="687"/>
    </location>
</feature>
<dbReference type="InterPro" id="IPR000719">
    <property type="entry name" value="Prot_kinase_dom"/>
</dbReference>
<dbReference type="Proteomes" id="UP000279271">
    <property type="component" value="Unassembled WGS sequence"/>
</dbReference>
<name>A0A087SU27_AUXPR</name>
<evidence type="ECO:0000256" key="1">
    <source>
        <dbReference type="ARBA" id="ARBA00022527"/>
    </source>
</evidence>
<protein>
    <submittedName>
        <fullName evidence="12">Calcium-dependent protein kinase 11</fullName>
    </submittedName>
</protein>
<sequence>MGKAALVPSPVPMGGKAWLHGDPHQRYRFLRVLGTGHFAAVYLCSHLGTGELVAIKALDKHHPEFERHTALEEVRVLAAVQDHHNVVTLYEVWEDASYIFLVQEACLGGELFDLVVQNKAFSEQDAAKTIAAVLSMVSHCHARGILCRDLKPENWLLKRSESSVHPENLRAVDFGLSTFHHPTAPCTERVGSSYYVAPEVLQGSYSWPADLWSVGVMAYVLLSGFPPFWGSSDPVIYHRILHDDLDFGYEPWQAVSATAKDFVASLLRRDPARRATLADARAHPWIADAPALPSAPLLPEVLDRISAFTRQTRLHKLLLTVAARHLGGAALGALRDVFKTLDTDGDGLIGLGDLTAALRAAGVDLAAAEVAGLVDSLDGAFDGRIAVDEFLAAALDQRKVLSAKAVNAVFAALDRDGDGLVGVEELAFVLEECRVEVDPEALRRMMRGEGALDRSGMVSAASFQNLLLGGEAGEAAAPLAIEAYLRDVRRFAAASAFKKLAMLVIARQLDAAEVGALRDLFASLDPCGSGVLTLRQLRAALGGRVADPDLAAALEVLDLKRRGTHVDFDEFLAAALEEQQLVTETKMRAAFDYFDKDARGVITPDQLGSVLRDVGMQHGDVQGLLASAGGGKARQPSTLTYQDFRRVVLDQAPNILTCCSPRSSLDEGRPEGQASSGSGPEGTPGSPIRELAGMIDEAWEPRLDTPLDLPCSPLHGRRGEAALGSVAGSASFSEWVATGSAAFRHRDTAPAPAPGAARKDTLLSGMPHGAQASPPPRGRAAEARSPEARGAKPTVLQSMLQKLVRGSSRTPRRGGVDRTSTISSASDGSTAAYLAGD</sequence>
<feature type="region of interest" description="Disordered" evidence="8">
    <location>
        <begin position="746"/>
        <end position="837"/>
    </location>
</feature>
<evidence type="ECO:0000256" key="2">
    <source>
        <dbReference type="ARBA" id="ARBA00022679"/>
    </source>
</evidence>
<dbReference type="STRING" id="3075.A0A087SU27"/>
<reference evidence="13" key="4">
    <citation type="submission" date="2018-10" db="EMBL/GenBank/DDBJ databases">
        <authorList>
            <person name="Hovde B."/>
            <person name="Zhang X."/>
        </authorList>
    </citation>
    <scope>NUCLEOTIDE SEQUENCE [LARGE SCALE GENOMIC DNA]</scope>
    <source>
        <strain evidence="13">UTEX 25</strain>
    </source>
</reference>
<gene>
    <name evidence="13" type="ORF">APUTEX25_003547</name>
    <name evidence="12" type="ORF">F751_1607</name>
    <name evidence="11" type="ORF">g.45895</name>
</gene>
<dbReference type="OrthoDB" id="40902at2759"/>
<dbReference type="SMART" id="SM00054">
    <property type="entry name" value="EFh"/>
    <property type="match status" value="4"/>
</dbReference>
<dbReference type="PANTHER" id="PTHR24349">
    <property type="entry name" value="SERINE/THREONINE-PROTEIN KINASE"/>
    <property type="match status" value="1"/>
</dbReference>
<evidence type="ECO:0000313" key="11">
    <source>
        <dbReference type="EMBL" id="JAT71199.1"/>
    </source>
</evidence>
<dbReference type="Pfam" id="PF13499">
    <property type="entry name" value="EF-hand_7"/>
    <property type="match status" value="1"/>
</dbReference>
<evidence type="ECO:0000313" key="12">
    <source>
        <dbReference type="EMBL" id="KFM29231.1"/>
    </source>
</evidence>
<dbReference type="InterPro" id="IPR050205">
    <property type="entry name" value="CDPK_Ser/Thr_kinases"/>
</dbReference>
<dbReference type="Proteomes" id="UP000028924">
    <property type="component" value="Unassembled WGS sequence"/>
</dbReference>